<reference evidence="2" key="1">
    <citation type="journal article" date="2013" name="PLoS ONE">
        <title>Gene expression in gut symbiotic organ of stinkbug affected by extracellular bacterial symbiont.</title>
        <authorList>
            <person name="Futahashi R."/>
            <person name="Tanaka K."/>
            <person name="Tanahashi M."/>
            <person name="Nikoh N."/>
            <person name="Kikuchi Y."/>
            <person name="Lee B.L."/>
            <person name="Fukatsu T."/>
        </authorList>
    </citation>
    <scope>NUCLEOTIDE SEQUENCE</scope>
    <source>
        <tissue evidence="2">Midgut</tissue>
    </source>
</reference>
<proteinExistence type="evidence at transcript level"/>
<organism evidence="2">
    <name type="scientific">Riptortus pedestris</name>
    <name type="common">Bean bug</name>
    <dbReference type="NCBI Taxonomy" id="329032"/>
    <lineage>
        <taxon>Eukaryota</taxon>
        <taxon>Metazoa</taxon>
        <taxon>Ecdysozoa</taxon>
        <taxon>Arthropoda</taxon>
        <taxon>Hexapoda</taxon>
        <taxon>Insecta</taxon>
        <taxon>Pterygota</taxon>
        <taxon>Neoptera</taxon>
        <taxon>Paraneoptera</taxon>
        <taxon>Hemiptera</taxon>
        <taxon>Heteroptera</taxon>
        <taxon>Panheteroptera</taxon>
        <taxon>Pentatomomorpha</taxon>
        <taxon>Coreoidea</taxon>
        <taxon>Alydidae</taxon>
        <taxon>Riptortus</taxon>
    </lineage>
</organism>
<feature type="chain" id="PRO_5004380757" evidence="1">
    <location>
        <begin position="24"/>
        <end position="84"/>
    </location>
</feature>
<dbReference type="AlphaFoldDB" id="R4WE16"/>
<name>R4WE16_RIPPE</name>
<accession>R4WE16</accession>
<sequence length="84" mass="9652">MERSAACWMLLLCFFQLYSESYGKCSPDKQCRPGLKCCGDKYCCPVAYGKSCCYQIFGPPFCCHFYGLRQIIQRSTKSRPIYSS</sequence>
<keyword evidence="1" id="KW-0732">Signal</keyword>
<evidence type="ECO:0000313" key="2">
    <source>
        <dbReference type="EMBL" id="BAN21378.1"/>
    </source>
</evidence>
<dbReference type="EMBL" id="AK418163">
    <property type="protein sequence ID" value="BAN21378.1"/>
    <property type="molecule type" value="mRNA"/>
</dbReference>
<feature type="signal peptide" evidence="1">
    <location>
        <begin position="1"/>
        <end position="23"/>
    </location>
</feature>
<protein>
    <submittedName>
        <fullName evidence="2">Cysteine rich secreted protein</fullName>
    </submittedName>
</protein>
<evidence type="ECO:0000256" key="1">
    <source>
        <dbReference type="SAM" id="SignalP"/>
    </source>
</evidence>